<sequence>MAEFIEGLRTCLYTFVRSIGSEVIKGASGNTEISEIVSIGNKPTGICPAVGYASPGGIFSPEARRADPHTAMGGLISKGVLRAISNTSSGKVISKLSSITRIYTSSATVLRKCSLCAPHNTPSVDWVSVVISRRCAIEARAGINALLQTTISIALWVGRTDCHAPLAEIISIA</sequence>
<proteinExistence type="predicted"/>
<dbReference type="AlphaFoldDB" id="E9I7P9"/>
<dbReference type="Proteomes" id="UP000000305">
    <property type="component" value="Unassembled WGS sequence"/>
</dbReference>
<dbReference type="HOGENOM" id="CLU_1549184_0_0_1"/>
<reference evidence="1 2" key="1">
    <citation type="journal article" date="2011" name="Science">
        <title>The ecoresponsive genome of Daphnia pulex.</title>
        <authorList>
            <person name="Colbourne J.K."/>
            <person name="Pfrender M.E."/>
            <person name="Gilbert D."/>
            <person name="Thomas W.K."/>
            <person name="Tucker A."/>
            <person name="Oakley T.H."/>
            <person name="Tokishita S."/>
            <person name="Aerts A."/>
            <person name="Arnold G.J."/>
            <person name="Basu M.K."/>
            <person name="Bauer D.J."/>
            <person name="Caceres C.E."/>
            <person name="Carmel L."/>
            <person name="Casola C."/>
            <person name="Choi J.H."/>
            <person name="Detter J.C."/>
            <person name="Dong Q."/>
            <person name="Dusheyko S."/>
            <person name="Eads B.D."/>
            <person name="Frohlich T."/>
            <person name="Geiler-Samerotte K.A."/>
            <person name="Gerlach D."/>
            <person name="Hatcher P."/>
            <person name="Jogdeo S."/>
            <person name="Krijgsveld J."/>
            <person name="Kriventseva E.V."/>
            <person name="Kultz D."/>
            <person name="Laforsch C."/>
            <person name="Lindquist E."/>
            <person name="Lopez J."/>
            <person name="Manak J.R."/>
            <person name="Muller J."/>
            <person name="Pangilinan J."/>
            <person name="Patwardhan R.P."/>
            <person name="Pitluck S."/>
            <person name="Pritham E.J."/>
            <person name="Rechtsteiner A."/>
            <person name="Rho M."/>
            <person name="Rogozin I.B."/>
            <person name="Sakarya O."/>
            <person name="Salamov A."/>
            <person name="Schaack S."/>
            <person name="Shapiro H."/>
            <person name="Shiga Y."/>
            <person name="Skalitzky C."/>
            <person name="Smith Z."/>
            <person name="Souvorov A."/>
            <person name="Sung W."/>
            <person name="Tang Z."/>
            <person name="Tsuchiya D."/>
            <person name="Tu H."/>
            <person name="Vos H."/>
            <person name="Wang M."/>
            <person name="Wolf Y.I."/>
            <person name="Yamagata H."/>
            <person name="Yamada T."/>
            <person name="Ye Y."/>
            <person name="Shaw J.R."/>
            <person name="Andrews J."/>
            <person name="Crease T.J."/>
            <person name="Tang H."/>
            <person name="Lucas S.M."/>
            <person name="Robertson H.M."/>
            <person name="Bork P."/>
            <person name="Koonin E.V."/>
            <person name="Zdobnov E.M."/>
            <person name="Grigoriev I.V."/>
            <person name="Lynch M."/>
            <person name="Boore J.L."/>
        </authorList>
    </citation>
    <scope>NUCLEOTIDE SEQUENCE [LARGE SCALE GENOMIC DNA]</scope>
</reference>
<accession>E9I7P9</accession>
<organism evidence="1 2">
    <name type="scientific">Daphnia pulex</name>
    <name type="common">Water flea</name>
    <dbReference type="NCBI Taxonomy" id="6669"/>
    <lineage>
        <taxon>Eukaryota</taxon>
        <taxon>Metazoa</taxon>
        <taxon>Ecdysozoa</taxon>
        <taxon>Arthropoda</taxon>
        <taxon>Crustacea</taxon>
        <taxon>Branchiopoda</taxon>
        <taxon>Diplostraca</taxon>
        <taxon>Cladocera</taxon>
        <taxon>Anomopoda</taxon>
        <taxon>Daphniidae</taxon>
        <taxon>Daphnia</taxon>
    </lineage>
</organism>
<gene>
    <name evidence="1" type="ORF">DAPPUDRAFT_346058</name>
</gene>
<evidence type="ECO:0000313" key="2">
    <source>
        <dbReference type="Proteomes" id="UP000000305"/>
    </source>
</evidence>
<dbReference type="InParanoid" id="E9I7P9"/>
<evidence type="ECO:0000313" key="1">
    <source>
        <dbReference type="EMBL" id="EFX59981.1"/>
    </source>
</evidence>
<name>E9I7P9_DAPPU</name>
<dbReference type="KEGG" id="dpx:DAPPUDRAFT_346058"/>
<protein>
    <submittedName>
        <fullName evidence="1">Uncharacterized protein</fullName>
    </submittedName>
</protein>
<keyword evidence="2" id="KW-1185">Reference proteome</keyword>
<dbReference type="EMBL" id="GL737409">
    <property type="protein sequence ID" value="EFX59981.1"/>
    <property type="molecule type" value="Genomic_DNA"/>
</dbReference>